<accession>A0A834JUB9</accession>
<comment type="caution">
    <text evidence="2">The sequence shown here is derived from an EMBL/GenBank/DDBJ whole genome shotgun (WGS) entry which is preliminary data.</text>
</comment>
<protein>
    <submittedName>
        <fullName evidence="2">Uncharacterized protein</fullName>
    </submittedName>
</protein>
<dbReference type="Proteomes" id="UP000600918">
    <property type="component" value="Unassembled WGS sequence"/>
</dbReference>
<gene>
    <name evidence="2" type="ORF">H0235_016880</name>
</gene>
<sequence length="204" mass="22755">MKRCGGDTLPPVKIKRSGGDTMPLGGNIRRPPLTVGPFMPRKSTIQISILAVRTLRKIKRSGGDTVPLGGNIRRRPLTVGPFMPRISTIQISILAVRMLHTNKRCGGDTVPLGGDIRLYHRGTIAAHNHKIGLFAECHRSEYSQRFKQVQCGIIQIFHILYYLFCFRLPSALCEDFDNVSPPEYPSMLPEGLDNLSSRGDLENF</sequence>
<organism evidence="2 3">
    <name type="scientific">Vespula pensylvanica</name>
    <name type="common">Western yellow jacket</name>
    <name type="synonym">Wasp</name>
    <dbReference type="NCBI Taxonomy" id="30213"/>
    <lineage>
        <taxon>Eukaryota</taxon>
        <taxon>Metazoa</taxon>
        <taxon>Ecdysozoa</taxon>
        <taxon>Arthropoda</taxon>
        <taxon>Hexapoda</taxon>
        <taxon>Insecta</taxon>
        <taxon>Pterygota</taxon>
        <taxon>Neoptera</taxon>
        <taxon>Endopterygota</taxon>
        <taxon>Hymenoptera</taxon>
        <taxon>Apocrita</taxon>
        <taxon>Aculeata</taxon>
        <taxon>Vespoidea</taxon>
        <taxon>Vespidae</taxon>
        <taxon>Vespinae</taxon>
        <taxon>Vespula</taxon>
    </lineage>
</organism>
<dbReference type="AlphaFoldDB" id="A0A834JUB9"/>
<keyword evidence="3" id="KW-1185">Reference proteome</keyword>
<name>A0A834JUB9_VESPE</name>
<reference evidence="2" key="1">
    <citation type="journal article" date="2020" name="G3 (Bethesda)">
        <title>High-Quality Assemblies for Three Invasive Social Wasps from the &lt;i&gt;Vespula&lt;/i&gt; Genus.</title>
        <authorList>
            <person name="Harrop T.W.R."/>
            <person name="Guhlin J."/>
            <person name="McLaughlin G.M."/>
            <person name="Permina E."/>
            <person name="Stockwell P."/>
            <person name="Gilligan J."/>
            <person name="Le Lec M.F."/>
            <person name="Gruber M.A.M."/>
            <person name="Quinn O."/>
            <person name="Lovegrove M."/>
            <person name="Duncan E.J."/>
            <person name="Remnant E.J."/>
            <person name="Van Eeckhoven J."/>
            <person name="Graham B."/>
            <person name="Knapp R.A."/>
            <person name="Langford K.W."/>
            <person name="Kronenberg Z."/>
            <person name="Press M.O."/>
            <person name="Eacker S.M."/>
            <person name="Wilson-Rankin E.E."/>
            <person name="Purcell J."/>
            <person name="Lester P.J."/>
            <person name="Dearden P.K."/>
        </authorList>
    </citation>
    <scope>NUCLEOTIDE SEQUENCE</scope>
    <source>
        <strain evidence="2">Volc-1</strain>
    </source>
</reference>
<feature type="region of interest" description="Disordered" evidence="1">
    <location>
        <begin position="1"/>
        <end position="31"/>
    </location>
</feature>
<evidence type="ECO:0000313" key="3">
    <source>
        <dbReference type="Proteomes" id="UP000600918"/>
    </source>
</evidence>
<proteinExistence type="predicted"/>
<dbReference type="EMBL" id="JACSDY010000021">
    <property type="protein sequence ID" value="KAF7394285.1"/>
    <property type="molecule type" value="Genomic_DNA"/>
</dbReference>
<evidence type="ECO:0000313" key="2">
    <source>
        <dbReference type="EMBL" id="KAF7394285.1"/>
    </source>
</evidence>
<evidence type="ECO:0000256" key="1">
    <source>
        <dbReference type="SAM" id="MobiDB-lite"/>
    </source>
</evidence>